<dbReference type="AlphaFoldDB" id="A0A0B6XVK9"/>
<dbReference type="PANTHER" id="PTHR14690:SF0">
    <property type="entry name" value="IQ MOTIF CONTAINING WITH AAA DOMAIN 1"/>
    <property type="match status" value="1"/>
</dbReference>
<feature type="non-terminal residue" evidence="2">
    <location>
        <position position="1"/>
    </location>
</feature>
<dbReference type="EMBL" id="HACG01000696">
    <property type="protein sequence ID" value="CEK47561.1"/>
    <property type="molecule type" value="Transcribed_RNA"/>
</dbReference>
<proteinExistence type="predicted"/>
<evidence type="ECO:0000313" key="2">
    <source>
        <dbReference type="EMBL" id="CEK47561.1"/>
    </source>
</evidence>
<accession>A0A0B6XVK9</accession>
<reference evidence="2" key="1">
    <citation type="submission" date="2014-12" db="EMBL/GenBank/DDBJ databases">
        <title>Insight into the proteome of Arion vulgaris.</title>
        <authorList>
            <person name="Aradska J."/>
            <person name="Bulat T."/>
            <person name="Smidak R."/>
            <person name="Sarate P."/>
            <person name="Gangsoo J."/>
            <person name="Sialana F."/>
            <person name="Bilban M."/>
            <person name="Lubec G."/>
        </authorList>
    </citation>
    <scope>NUCLEOTIDE SEQUENCE</scope>
    <source>
        <tissue evidence="2">Skin</tissue>
    </source>
</reference>
<protein>
    <submittedName>
        <fullName evidence="2">Uncharacterized protein</fullName>
    </submittedName>
</protein>
<feature type="region of interest" description="Disordered" evidence="1">
    <location>
        <begin position="42"/>
        <end position="91"/>
    </location>
</feature>
<sequence length="91" mass="10600">SQTYDRELMKEDIRLKVAETIRTQVDELMKFELENMQVAIERAKRNKAGKKKSKKGKKEGKKKKGKGKGKKGKKKKDLTSDRTIDDLYEEL</sequence>
<organism evidence="2">
    <name type="scientific">Arion vulgaris</name>
    <dbReference type="NCBI Taxonomy" id="1028688"/>
    <lineage>
        <taxon>Eukaryota</taxon>
        <taxon>Metazoa</taxon>
        <taxon>Spiralia</taxon>
        <taxon>Lophotrochozoa</taxon>
        <taxon>Mollusca</taxon>
        <taxon>Gastropoda</taxon>
        <taxon>Heterobranchia</taxon>
        <taxon>Euthyneura</taxon>
        <taxon>Panpulmonata</taxon>
        <taxon>Eupulmonata</taxon>
        <taxon>Stylommatophora</taxon>
        <taxon>Helicina</taxon>
        <taxon>Arionoidea</taxon>
        <taxon>Arionidae</taxon>
        <taxon>Arion</taxon>
    </lineage>
</organism>
<name>A0A0B6XVK9_9EUPU</name>
<evidence type="ECO:0000256" key="1">
    <source>
        <dbReference type="SAM" id="MobiDB-lite"/>
    </source>
</evidence>
<feature type="non-terminal residue" evidence="2">
    <location>
        <position position="91"/>
    </location>
</feature>
<gene>
    <name evidence="2" type="primary">ORF1625</name>
</gene>
<feature type="compositionally biased region" description="Basic residues" evidence="1">
    <location>
        <begin position="44"/>
        <end position="76"/>
    </location>
</feature>
<dbReference type="InterPro" id="IPR052267">
    <property type="entry name" value="N-DRC_Component"/>
</dbReference>
<dbReference type="PANTHER" id="PTHR14690">
    <property type="entry name" value="IQ MOTIF CONTAINING WITH AAA DOMAIN 1"/>
    <property type="match status" value="1"/>
</dbReference>